<keyword evidence="6" id="KW-0067">ATP-binding</keyword>
<sequence length="623" mass="70820">MACRLLPNTYILLYIMTTSSHLYDESKIKTLSSLEHIRKRPGMYIGRLGDGSHPDDGIYILLKEVIDNAVDEFIMGAGKRIDVQIDETGLTRVRDYGRGIPLGKVVECVSVINTGAKYNTDVFQFSVGLNGVGTKAVNALSEQFRVTSYRDGSYAAALFHRGILVERDQGESGEKNGTAVEFLPDRELFPDFIYDVTYIDRRLWRYVYLNAGLKIHFNKTIYHSANGLLDLLTKELNDSNLYQPIYYKDQTLEFAFSHTDAYGDSYYSFVNGTYTSEGGTHLSAFREGILKGINEFSGKKFMNKDVRDGIVGTLAIKIRDPIFESQTKNKLGNTDIRSWIANCVKDAVSSELYKNSETAEQLLDKIIRNEKVRKELQIVRTEARAKAKKVAIKIPQLKDCKYHPSKDKPSKPGYENMVFITEGQSAAGSIVSSRDPMRQAVFSLRGKPMNVLGQRLNLLYKNEEMYSLMQALNIEDSIADLRYDKVIIATDADVDGLHIRNLLMTFFLHYFEPLVKLGHIHILETPIYRVRNRDETIYCYSEKEKEAALRKLQGRGKAKKAAETTRFKGLGEISPKEFGQFIGDDIRLRNVTIDSISEIAQVLSFYMGKNTPERKQYIMEHLI</sequence>
<keyword evidence="13" id="KW-1185">Reference proteome</keyword>
<dbReference type="InterPro" id="IPR013760">
    <property type="entry name" value="Topo_IIA-like_dom_sf"/>
</dbReference>
<accession>A0ABM7W8I6</accession>
<dbReference type="InterPro" id="IPR014721">
    <property type="entry name" value="Ribsml_uS5_D2-typ_fold_subgr"/>
</dbReference>
<dbReference type="EMBL" id="AP025516">
    <property type="protein sequence ID" value="BDD87220.1"/>
    <property type="molecule type" value="Genomic_DNA"/>
</dbReference>
<dbReference type="InterPro" id="IPR013759">
    <property type="entry name" value="Topo_IIA_B_C"/>
</dbReference>
<evidence type="ECO:0000256" key="9">
    <source>
        <dbReference type="ARBA" id="ARBA00023125"/>
    </source>
</evidence>
<evidence type="ECO:0000256" key="1">
    <source>
        <dbReference type="ARBA" id="ARBA00000185"/>
    </source>
</evidence>
<comment type="catalytic activity">
    <reaction evidence="1">
        <text>ATP-dependent breakage, passage and rejoining of double-stranded DNA.</text>
        <dbReference type="EC" id="5.6.2.2"/>
    </reaction>
</comment>
<dbReference type="Gene3D" id="3.30.565.10">
    <property type="entry name" value="Histidine kinase-like ATPase, C-terminal domain"/>
    <property type="match status" value="1"/>
</dbReference>
<dbReference type="Pfam" id="PF01751">
    <property type="entry name" value="Toprim"/>
    <property type="match status" value="1"/>
</dbReference>
<gene>
    <name evidence="12" type="ORF">DPPLL_15850</name>
</gene>
<evidence type="ECO:0000256" key="3">
    <source>
        <dbReference type="ARBA" id="ARBA00012895"/>
    </source>
</evidence>
<dbReference type="PRINTS" id="PR00418">
    <property type="entry name" value="TPI2FAMILY"/>
</dbReference>
<evidence type="ECO:0000256" key="8">
    <source>
        <dbReference type="ARBA" id="ARBA00023029"/>
    </source>
</evidence>
<dbReference type="Pfam" id="PF02518">
    <property type="entry name" value="HATPase_c"/>
    <property type="match status" value="1"/>
</dbReference>
<dbReference type="InterPro" id="IPR036890">
    <property type="entry name" value="HATPase_C_sf"/>
</dbReference>
<keyword evidence="9" id="KW-0238">DNA-binding</keyword>
<dbReference type="PROSITE" id="PS50880">
    <property type="entry name" value="TOPRIM"/>
    <property type="match status" value="1"/>
</dbReference>
<evidence type="ECO:0000256" key="2">
    <source>
        <dbReference type="ARBA" id="ARBA00001946"/>
    </source>
</evidence>
<dbReference type="PANTHER" id="PTHR45866">
    <property type="entry name" value="DNA GYRASE/TOPOISOMERASE SUBUNIT B"/>
    <property type="match status" value="1"/>
</dbReference>
<dbReference type="SUPFAM" id="SSF54211">
    <property type="entry name" value="Ribosomal protein S5 domain 2-like"/>
    <property type="match status" value="1"/>
</dbReference>
<dbReference type="SMART" id="SM00387">
    <property type="entry name" value="HATPase_c"/>
    <property type="match status" value="1"/>
</dbReference>
<comment type="cofactor">
    <cofactor evidence="2">
        <name>Mg(2+)</name>
        <dbReference type="ChEBI" id="CHEBI:18420"/>
    </cofactor>
</comment>
<keyword evidence="10" id="KW-0413">Isomerase</keyword>
<keyword evidence="7" id="KW-0460">Magnesium</keyword>
<dbReference type="InterPro" id="IPR006171">
    <property type="entry name" value="TOPRIM_dom"/>
</dbReference>
<keyword evidence="4" id="KW-0479">Metal-binding</keyword>
<dbReference type="InterPro" id="IPR013506">
    <property type="entry name" value="Topo_IIA_bsu_dom2"/>
</dbReference>
<dbReference type="InterPro" id="IPR005737">
    <property type="entry name" value="TopoIV_B_Gneg"/>
</dbReference>
<name>A0ABM7W8I6_9BACT</name>
<evidence type="ECO:0000256" key="10">
    <source>
        <dbReference type="ARBA" id="ARBA00023235"/>
    </source>
</evidence>
<keyword evidence="5" id="KW-0547">Nucleotide-binding</keyword>
<dbReference type="EC" id="5.6.2.2" evidence="3"/>
<evidence type="ECO:0000259" key="11">
    <source>
        <dbReference type="PROSITE" id="PS50880"/>
    </source>
</evidence>
<dbReference type="Gene3D" id="3.30.230.10">
    <property type="match status" value="1"/>
</dbReference>
<proteinExistence type="predicted"/>
<dbReference type="CDD" id="cd01030">
    <property type="entry name" value="TOPRIM_TopoIIA_like"/>
    <property type="match status" value="1"/>
</dbReference>
<dbReference type="SUPFAM" id="SSF56719">
    <property type="entry name" value="Type II DNA topoisomerase"/>
    <property type="match status" value="1"/>
</dbReference>
<protein>
    <recommendedName>
        <fullName evidence="3">DNA topoisomerase (ATP-hydrolyzing)</fullName>
        <ecNumber evidence="3">5.6.2.2</ecNumber>
    </recommendedName>
</protein>
<evidence type="ECO:0000313" key="13">
    <source>
        <dbReference type="Proteomes" id="UP000830055"/>
    </source>
</evidence>
<evidence type="ECO:0000256" key="6">
    <source>
        <dbReference type="ARBA" id="ARBA00022840"/>
    </source>
</evidence>
<dbReference type="PRINTS" id="PR01098">
    <property type="entry name" value="TOPISMRASE4B"/>
</dbReference>
<dbReference type="SUPFAM" id="SSF55874">
    <property type="entry name" value="ATPase domain of HSP90 chaperone/DNA topoisomerase II/histidine kinase"/>
    <property type="match status" value="1"/>
</dbReference>
<dbReference type="Proteomes" id="UP000830055">
    <property type="component" value="Chromosome"/>
</dbReference>
<evidence type="ECO:0000256" key="5">
    <source>
        <dbReference type="ARBA" id="ARBA00022741"/>
    </source>
</evidence>
<evidence type="ECO:0000256" key="4">
    <source>
        <dbReference type="ARBA" id="ARBA00022723"/>
    </source>
</evidence>
<keyword evidence="8" id="KW-0799">Topoisomerase</keyword>
<evidence type="ECO:0000313" key="12">
    <source>
        <dbReference type="EMBL" id="BDD87220.1"/>
    </source>
</evidence>
<dbReference type="PANTHER" id="PTHR45866:SF2">
    <property type="entry name" value="DNA TOPOISOMERASE (ATP-HYDROLYZING)"/>
    <property type="match status" value="1"/>
</dbReference>
<dbReference type="InterPro" id="IPR001241">
    <property type="entry name" value="Topo_IIA"/>
</dbReference>
<dbReference type="Pfam" id="PF00204">
    <property type="entry name" value="DNA_gyraseB"/>
    <property type="match status" value="1"/>
</dbReference>
<evidence type="ECO:0000256" key="7">
    <source>
        <dbReference type="ARBA" id="ARBA00022842"/>
    </source>
</evidence>
<reference evidence="12 13" key="1">
    <citation type="submission" date="2022-01" db="EMBL/GenBank/DDBJ databases">
        <title>Desulfofustis limnae sp. nov., a novel mesophilic sulfate-reducing bacterium isolated from marsh soil.</title>
        <authorList>
            <person name="Watanabe M."/>
            <person name="Takahashi A."/>
            <person name="Kojima H."/>
            <person name="Fukui M."/>
        </authorList>
    </citation>
    <scope>NUCLEOTIDE SEQUENCE [LARGE SCALE GENOMIC DNA]</scope>
    <source>
        <strain evidence="12 13">PPLL</strain>
    </source>
</reference>
<dbReference type="SMART" id="SM00433">
    <property type="entry name" value="TOP2c"/>
    <property type="match status" value="1"/>
</dbReference>
<dbReference type="Gene3D" id="3.40.50.670">
    <property type="match status" value="1"/>
</dbReference>
<dbReference type="InterPro" id="IPR020568">
    <property type="entry name" value="Ribosomal_Su5_D2-typ_SF"/>
</dbReference>
<dbReference type="CDD" id="cd00822">
    <property type="entry name" value="TopoII_Trans_DNA_gyrase"/>
    <property type="match status" value="1"/>
</dbReference>
<organism evidence="12 13">
    <name type="scientific">Desulfofustis limnaeus</name>
    <dbReference type="NCBI Taxonomy" id="2740163"/>
    <lineage>
        <taxon>Bacteria</taxon>
        <taxon>Pseudomonadati</taxon>
        <taxon>Thermodesulfobacteriota</taxon>
        <taxon>Desulfobulbia</taxon>
        <taxon>Desulfobulbales</taxon>
        <taxon>Desulfocapsaceae</taxon>
        <taxon>Desulfofustis</taxon>
    </lineage>
</organism>
<feature type="domain" description="Toprim" evidence="11">
    <location>
        <begin position="416"/>
        <end position="526"/>
    </location>
</feature>
<dbReference type="InterPro" id="IPR003594">
    <property type="entry name" value="HATPase_dom"/>
</dbReference>